<dbReference type="AlphaFoldDB" id="A0A1S7UB16"/>
<dbReference type="Proteomes" id="UP000192140">
    <property type="component" value="Unassembled WGS sequence"/>
</dbReference>
<comment type="caution">
    <text evidence="1">The sequence shown here is derived from an EMBL/GenBank/DDBJ whole genome shotgun (WGS) entry which is preliminary data.</text>
</comment>
<evidence type="ECO:0000313" key="2">
    <source>
        <dbReference type="Proteomes" id="UP000192140"/>
    </source>
</evidence>
<organism evidence="1 2">
    <name type="scientific">Agrobacterium deltaense NCPPB 1641</name>
    <dbReference type="NCBI Taxonomy" id="1183425"/>
    <lineage>
        <taxon>Bacteria</taxon>
        <taxon>Pseudomonadati</taxon>
        <taxon>Pseudomonadota</taxon>
        <taxon>Alphaproteobacteria</taxon>
        <taxon>Hyphomicrobiales</taxon>
        <taxon>Rhizobiaceae</taxon>
        <taxon>Rhizobium/Agrobacterium group</taxon>
        <taxon>Agrobacterium</taxon>
    </lineage>
</organism>
<name>A0A1S7UB16_9HYPH</name>
<protein>
    <submittedName>
        <fullName evidence="1">Uncharacterized protein</fullName>
    </submittedName>
</protein>
<reference evidence="1" key="1">
    <citation type="submission" date="2016-01" db="EMBL/GenBank/DDBJ databases">
        <authorList>
            <person name="Regsiter A."/>
            <person name="william w."/>
        </authorList>
    </citation>
    <scope>NUCLEOTIDE SEQUENCE</scope>
    <source>
        <strain evidence="1">NCPPB 1641</strain>
    </source>
</reference>
<dbReference type="EMBL" id="FCNP01000050">
    <property type="protein sequence ID" value="CVI63989.1"/>
    <property type="molecule type" value="Genomic_DNA"/>
</dbReference>
<accession>A0A1S7UB16</accession>
<sequence>MRVWTSSYAMKEMRRGQVSRLTVRSPAGDGERDWGRANGKISSLPGMIFSSTTLDDASAIVARHRFASSSSV</sequence>
<gene>
    <name evidence="1" type="ORF">AGR7A_pAt30060</name>
</gene>
<evidence type="ECO:0000313" key="1">
    <source>
        <dbReference type="EMBL" id="CVI63989.1"/>
    </source>
</evidence>
<keyword evidence="2" id="KW-1185">Reference proteome</keyword>
<proteinExistence type="predicted"/>